<accession>A0A1D1VC77</accession>
<gene>
    <name evidence="2" type="primary">RvY_10266-1</name>
    <name evidence="2" type="synonym">RvY_10266.1</name>
    <name evidence="2" type="ORF">RvY_10266</name>
</gene>
<organism evidence="2 3">
    <name type="scientific">Ramazzottius varieornatus</name>
    <name type="common">Water bear</name>
    <name type="synonym">Tardigrade</name>
    <dbReference type="NCBI Taxonomy" id="947166"/>
    <lineage>
        <taxon>Eukaryota</taxon>
        <taxon>Metazoa</taxon>
        <taxon>Ecdysozoa</taxon>
        <taxon>Tardigrada</taxon>
        <taxon>Eutardigrada</taxon>
        <taxon>Parachela</taxon>
        <taxon>Hypsibioidea</taxon>
        <taxon>Ramazzottiidae</taxon>
        <taxon>Ramazzottius</taxon>
    </lineage>
</organism>
<dbReference type="AlphaFoldDB" id="A0A1D1VC77"/>
<sequence length="100" mass="11120">MQDCAASTRSTKGKDHFQRKLNMNLHKGKEGRKKERRLVFRLNYPHKSSAAVVLPITPMVSGQSTNPALDCILLPETVSLARKSIAILGVSVKGSSWFQR</sequence>
<dbReference type="Proteomes" id="UP000186922">
    <property type="component" value="Unassembled WGS sequence"/>
</dbReference>
<evidence type="ECO:0000256" key="1">
    <source>
        <dbReference type="SAM" id="MobiDB-lite"/>
    </source>
</evidence>
<evidence type="ECO:0000313" key="3">
    <source>
        <dbReference type="Proteomes" id="UP000186922"/>
    </source>
</evidence>
<protein>
    <submittedName>
        <fullName evidence="2">Uncharacterized protein</fullName>
    </submittedName>
</protein>
<feature type="region of interest" description="Disordered" evidence="1">
    <location>
        <begin position="1"/>
        <end position="32"/>
    </location>
</feature>
<comment type="caution">
    <text evidence="2">The sequence shown here is derived from an EMBL/GenBank/DDBJ whole genome shotgun (WGS) entry which is preliminary data.</text>
</comment>
<proteinExistence type="predicted"/>
<feature type="compositionally biased region" description="Polar residues" evidence="1">
    <location>
        <begin position="1"/>
        <end position="10"/>
    </location>
</feature>
<evidence type="ECO:0000313" key="2">
    <source>
        <dbReference type="EMBL" id="GAU99234.1"/>
    </source>
</evidence>
<keyword evidence="3" id="KW-1185">Reference proteome</keyword>
<name>A0A1D1VC77_RAMVA</name>
<reference evidence="2 3" key="1">
    <citation type="journal article" date="2016" name="Nat. Commun.">
        <title>Extremotolerant tardigrade genome and improved radiotolerance of human cultured cells by tardigrade-unique protein.</title>
        <authorList>
            <person name="Hashimoto T."/>
            <person name="Horikawa D.D."/>
            <person name="Saito Y."/>
            <person name="Kuwahara H."/>
            <person name="Kozuka-Hata H."/>
            <person name="Shin-I T."/>
            <person name="Minakuchi Y."/>
            <person name="Ohishi K."/>
            <person name="Motoyama A."/>
            <person name="Aizu T."/>
            <person name="Enomoto A."/>
            <person name="Kondo K."/>
            <person name="Tanaka S."/>
            <person name="Hara Y."/>
            <person name="Koshikawa S."/>
            <person name="Sagara H."/>
            <person name="Miura T."/>
            <person name="Yokobori S."/>
            <person name="Miyagawa K."/>
            <person name="Suzuki Y."/>
            <person name="Kubo T."/>
            <person name="Oyama M."/>
            <person name="Kohara Y."/>
            <person name="Fujiyama A."/>
            <person name="Arakawa K."/>
            <person name="Katayama T."/>
            <person name="Toyoda A."/>
            <person name="Kunieda T."/>
        </authorList>
    </citation>
    <scope>NUCLEOTIDE SEQUENCE [LARGE SCALE GENOMIC DNA]</scope>
    <source>
        <strain evidence="2 3">YOKOZUNA-1</strain>
    </source>
</reference>
<dbReference type="EMBL" id="BDGG01000005">
    <property type="protein sequence ID" value="GAU99234.1"/>
    <property type="molecule type" value="Genomic_DNA"/>
</dbReference>